<dbReference type="EMBL" id="BNAL01000003">
    <property type="protein sequence ID" value="GHF95332.1"/>
    <property type="molecule type" value="Genomic_DNA"/>
</dbReference>
<dbReference type="Gene3D" id="3.40.630.30">
    <property type="match status" value="1"/>
</dbReference>
<proteinExistence type="predicted"/>
<dbReference type="SUPFAM" id="SSF55729">
    <property type="entry name" value="Acyl-CoA N-acyltransferases (Nat)"/>
    <property type="match status" value="1"/>
</dbReference>
<evidence type="ECO:0000313" key="5">
    <source>
        <dbReference type="Proteomes" id="UP000632154"/>
    </source>
</evidence>
<sequence>MNLDLCAQLRPFAPADAAAVARMQTVACREQWTVSAADLLAQSGTRWVADAQELLASAWLSPFGAGAEDALRLSLCGDAAHFSRLYLAALSGGDLRGFTRVLGVVREDWVEQVAWFQAAGFANVWQSFGAHLDLGGFSLDRFALGLEQLYLDGYEVREWTPADDQHSLDELYALHLQFTDDAPATPATASEHLSRDEFAAKLREWRTWVLWRGREAVAYTSVHFPDGQPDSAGTVTRRSERGRGLATALKAYALDQLRQQGFTQASTGGAVTNLPMLRVNLRLGYRPEPLWLTFERRL</sequence>
<dbReference type="PROSITE" id="PS51186">
    <property type="entry name" value="GNAT"/>
    <property type="match status" value="1"/>
</dbReference>
<dbReference type="InterPro" id="IPR000182">
    <property type="entry name" value="GNAT_dom"/>
</dbReference>
<evidence type="ECO:0000259" key="3">
    <source>
        <dbReference type="PROSITE" id="PS51186"/>
    </source>
</evidence>
<dbReference type="Pfam" id="PF00583">
    <property type="entry name" value="Acetyltransf_1"/>
    <property type="match status" value="1"/>
</dbReference>
<dbReference type="PANTHER" id="PTHR43877">
    <property type="entry name" value="AMINOALKYLPHOSPHONATE N-ACETYLTRANSFERASE-RELATED-RELATED"/>
    <property type="match status" value="1"/>
</dbReference>
<keyword evidence="5" id="KW-1185">Reference proteome</keyword>
<evidence type="ECO:0000256" key="1">
    <source>
        <dbReference type="ARBA" id="ARBA00022679"/>
    </source>
</evidence>
<dbReference type="Proteomes" id="UP000632154">
    <property type="component" value="Unassembled WGS sequence"/>
</dbReference>
<keyword evidence="2" id="KW-0012">Acyltransferase</keyword>
<dbReference type="RefSeq" id="WP_189642006.1">
    <property type="nucleotide sequence ID" value="NZ_BNAL01000003.1"/>
</dbReference>
<comment type="caution">
    <text evidence="4">The sequence shown here is derived from an EMBL/GenBank/DDBJ whole genome shotgun (WGS) entry which is preliminary data.</text>
</comment>
<evidence type="ECO:0000313" key="4">
    <source>
        <dbReference type="EMBL" id="GHF95332.1"/>
    </source>
</evidence>
<evidence type="ECO:0000256" key="2">
    <source>
        <dbReference type="ARBA" id="ARBA00023315"/>
    </source>
</evidence>
<reference evidence="5" key="1">
    <citation type="journal article" date="2019" name="Int. J. Syst. Evol. Microbiol.">
        <title>The Global Catalogue of Microorganisms (GCM) 10K type strain sequencing project: providing services to taxonomists for standard genome sequencing and annotation.</title>
        <authorList>
            <consortium name="The Broad Institute Genomics Platform"/>
            <consortium name="The Broad Institute Genome Sequencing Center for Infectious Disease"/>
            <person name="Wu L."/>
            <person name="Ma J."/>
        </authorList>
    </citation>
    <scope>NUCLEOTIDE SEQUENCE [LARGE SCALE GENOMIC DNA]</scope>
    <source>
        <strain evidence="5">CGMCC 1.18439</strain>
    </source>
</reference>
<dbReference type="CDD" id="cd04301">
    <property type="entry name" value="NAT_SF"/>
    <property type="match status" value="1"/>
</dbReference>
<dbReference type="InterPro" id="IPR016181">
    <property type="entry name" value="Acyl_CoA_acyltransferase"/>
</dbReference>
<dbReference type="InterPro" id="IPR050832">
    <property type="entry name" value="Bact_Acetyltransf"/>
</dbReference>
<name>A0ABQ3K0Q4_9DEIO</name>
<gene>
    <name evidence="4" type="ORF">GCM10017783_04050</name>
</gene>
<organism evidence="4 5">
    <name type="scientific">Deinococcus piscis</name>
    <dbReference type="NCBI Taxonomy" id="394230"/>
    <lineage>
        <taxon>Bacteria</taxon>
        <taxon>Thermotogati</taxon>
        <taxon>Deinococcota</taxon>
        <taxon>Deinococci</taxon>
        <taxon>Deinococcales</taxon>
        <taxon>Deinococcaceae</taxon>
        <taxon>Deinococcus</taxon>
    </lineage>
</organism>
<protein>
    <submittedName>
        <fullName evidence="4">GNAT family N-acetyltransferase</fullName>
    </submittedName>
</protein>
<accession>A0ABQ3K0Q4</accession>
<keyword evidence="1" id="KW-0808">Transferase</keyword>
<feature type="domain" description="N-acetyltransferase" evidence="3">
    <location>
        <begin position="154"/>
        <end position="298"/>
    </location>
</feature>